<proteinExistence type="predicted"/>
<reference evidence="1" key="1">
    <citation type="journal article" date="2020" name="Nature">
        <title>Giant virus diversity and host interactions through global metagenomics.</title>
        <authorList>
            <person name="Schulz F."/>
            <person name="Roux S."/>
            <person name="Paez-Espino D."/>
            <person name="Jungbluth S."/>
            <person name="Walsh D.A."/>
            <person name="Denef V.J."/>
            <person name="McMahon K.D."/>
            <person name="Konstantinidis K.T."/>
            <person name="Eloe-Fadrosh E.A."/>
            <person name="Kyrpides N.C."/>
            <person name="Woyke T."/>
        </authorList>
    </citation>
    <scope>NUCLEOTIDE SEQUENCE</scope>
    <source>
        <strain evidence="1">GVMAG-M-3300021185-45</strain>
    </source>
</reference>
<dbReference type="AlphaFoldDB" id="A0A6C0CI27"/>
<protein>
    <submittedName>
        <fullName evidence="1">Uncharacterized protein</fullName>
    </submittedName>
</protein>
<sequence length="76" mass="9208">MPRKNSKDFIDNYKKERSLSLSSYDSIETISLDDDTPKKNRRKREVNIETRERRITPDILTIRKMLDYFRDSIINK</sequence>
<name>A0A6C0CI27_9ZZZZ</name>
<accession>A0A6C0CI27</accession>
<evidence type="ECO:0000313" key="1">
    <source>
        <dbReference type="EMBL" id="QHT04426.1"/>
    </source>
</evidence>
<organism evidence="1">
    <name type="scientific">viral metagenome</name>
    <dbReference type="NCBI Taxonomy" id="1070528"/>
    <lineage>
        <taxon>unclassified sequences</taxon>
        <taxon>metagenomes</taxon>
        <taxon>organismal metagenomes</taxon>
    </lineage>
</organism>
<dbReference type="EMBL" id="MN739428">
    <property type="protein sequence ID" value="QHT04426.1"/>
    <property type="molecule type" value="Genomic_DNA"/>
</dbReference>